<evidence type="ECO:0000313" key="5">
    <source>
        <dbReference type="Proteomes" id="UP000519439"/>
    </source>
</evidence>
<dbReference type="SMART" id="SM00112">
    <property type="entry name" value="CA"/>
    <property type="match status" value="2"/>
</dbReference>
<dbReference type="Gene3D" id="2.150.10.10">
    <property type="entry name" value="Serralysin-like metalloprotease, C-terminal"/>
    <property type="match status" value="1"/>
</dbReference>
<evidence type="ECO:0000256" key="1">
    <source>
        <dbReference type="ARBA" id="ARBA00022692"/>
    </source>
</evidence>
<keyword evidence="2" id="KW-0472">Membrane</keyword>
<dbReference type="GO" id="GO:0007156">
    <property type="term" value="P:homophilic cell adhesion via plasma membrane adhesion molecules"/>
    <property type="evidence" value="ECO:0007669"/>
    <property type="project" value="InterPro"/>
</dbReference>
<protein>
    <submittedName>
        <fullName evidence="4">Ca2+-binding RTX toxin-like protein</fullName>
    </submittedName>
</protein>
<name>A0A7W6IHA7_9HYPH</name>
<dbReference type="InterPro" id="IPR015919">
    <property type="entry name" value="Cadherin-like_sf"/>
</dbReference>
<dbReference type="GO" id="GO:0005886">
    <property type="term" value="C:plasma membrane"/>
    <property type="evidence" value="ECO:0007669"/>
    <property type="project" value="UniProtKB-SubCell"/>
</dbReference>
<dbReference type="CDD" id="cd11304">
    <property type="entry name" value="Cadherin_repeat"/>
    <property type="match status" value="3"/>
</dbReference>
<organism evidence="4 5">
    <name type="scientific">Microvirga flocculans</name>
    <dbReference type="NCBI Taxonomy" id="217168"/>
    <lineage>
        <taxon>Bacteria</taxon>
        <taxon>Pseudomonadati</taxon>
        <taxon>Pseudomonadota</taxon>
        <taxon>Alphaproteobacteria</taxon>
        <taxon>Hyphomicrobiales</taxon>
        <taxon>Methylobacteriaceae</taxon>
        <taxon>Microvirga</taxon>
    </lineage>
</organism>
<reference evidence="4 5" key="1">
    <citation type="submission" date="2020-08" db="EMBL/GenBank/DDBJ databases">
        <title>Genomic Encyclopedia of Type Strains, Phase IV (KMG-IV): sequencing the most valuable type-strain genomes for metagenomic binning, comparative biology and taxonomic classification.</title>
        <authorList>
            <person name="Goeker M."/>
        </authorList>
    </citation>
    <scope>NUCLEOTIDE SEQUENCE [LARGE SCALE GENOMIC DNA]</scope>
    <source>
        <strain evidence="4 5">DSM 15743</strain>
    </source>
</reference>
<dbReference type="Gene3D" id="2.60.40.60">
    <property type="entry name" value="Cadherins"/>
    <property type="match status" value="2"/>
</dbReference>
<evidence type="ECO:0000256" key="2">
    <source>
        <dbReference type="ARBA" id="ARBA00022989"/>
    </source>
</evidence>
<evidence type="ECO:0000259" key="3">
    <source>
        <dbReference type="PROSITE" id="PS50268"/>
    </source>
</evidence>
<accession>A0A7W6IHA7</accession>
<sequence length="590" mass="62624">MAEDQTGGVVIGTLGATDAQGGAMTYSIVNDPDSKFEIVGNQLRVRAGATFNYENDTAHDVRIRVTDSGGLTYEETFTINVSNVNEKPTDIGLSGTSVSSTAGGGTAIGNLTFTDPDAGATGTFTILNDPSGYFQVVVINGNPQLQVRDGATLAAGTYAVTLRVTDQGGLTYDKQFTINVVNGNVDPKIVGASDPLVKTTSDRADIQAFKNLTIQDSGTLRVVVSMDNASKGKFSGDGGIYDKDAGTFTIEGSAQFVTAALQALRFDARDKATGSAAEVTNFTITVTDSEGAVASNSNISVSATAPDAPPANRAPTGLAPSNVTLQELTKNGTPIATLSASDADGDKLTYKIILANGVAADTDGYFTVSGNQLLVANGVMFDAEQALLRQVTIEVSDGRGGVARQTFTFNISDKSPETMVASDASPFNDIIKGSKTGKFKDTFYGGAGDDKLWGGYGNDTLWGGSGKDTFVFDAKLGTAKTDRSVNFDTIKDYSVKDDSIWLENSLFKGNKTLYAKIKKGTENKPVKLDKKFFTIGDKAKEKDDYFVYDSKKRVLYYDADGSGSKEAIELATFTKNKYLKNFQYSELFFI</sequence>
<dbReference type="AlphaFoldDB" id="A0A7W6IHA7"/>
<comment type="caution">
    <text evidence="4">The sequence shown here is derived from an EMBL/GenBank/DDBJ whole genome shotgun (WGS) entry which is preliminary data.</text>
</comment>
<keyword evidence="2" id="KW-1133">Transmembrane helix</keyword>
<keyword evidence="5" id="KW-1185">Reference proteome</keyword>
<feature type="domain" description="Cadherin" evidence="3">
    <location>
        <begin position="317"/>
        <end position="428"/>
    </location>
</feature>
<dbReference type="EMBL" id="JACIDC010000008">
    <property type="protein sequence ID" value="MBB4040840.1"/>
    <property type="molecule type" value="Genomic_DNA"/>
</dbReference>
<dbReference type="InterPro" id="IPR018511">
    <property type="entry name" value="Hemolysin-typ_Ca-bd_CS"/>
</dbReference>
<keyword evidence="1" id="KW-0812">Transmembrane</keyword>
<evidence type="ECO:0000313" key="4">
    <source>
        <dbReference type="EMBL" id="MBB4040840.1"/>
    </source>
</evidence>
<gene>
    <name evidence="4" type="ORF">GGR34_002499</name>
</gene>
<dbReference type="InterPro" id="IPR001343">
    <property type="entry name" value="Hemolysn_Ca-bd"/>
</dbReference>
<feature type="domain" description="Cadherin" evidence="3">
    <location>
        <begin position="1"/>
        <end position="90"/>
    </location>
</feature>
<dbReference type="PROSITE" id="PS00330">
    <property type="entry name" value="HEMOLYSIN_CALCIUM"/>
    <property type="match status" value="1"/>
</dbReference>
<proteinExistence type="predicted"/>
<dbReference type="SUPFAM" id="SSF49313">
    <property type="entry name" value="Cadherin-like"/>
    <property type="match status" value="3"/>
</dbReference>
<dbReference type="SUPFAM" id="SSF51120">
    <property type="entry name" value="beta-Roll"/>
    <property type="match status" value="1"/>
</dbReference>
<dbReference type="PANTHER" id="PTHR24026:SF126">
    <property type="entry name" value="PROTOCADHERIN FAT 4"/>
    <property type="match status" value="1"/>
</dbReference>
<dbReference type="PROSITE" id="PS50268">
    <property type="entry name" value="CADHERIN_2"/>
    <property type="match status" value="2"/>
</dbReference>
<dbReference type="Proteomes" id="UP000519439">
    <property type="component" value="Unassembled WGS sequence"/>
</dbReference>
<dbReference type="InterPro" id="IPR011049">
    <property type="entry name" value="Serralysin-like_metalloprot_C"/>
</dbReference>
<dbReference type="PANTHER" id="PTHR24026">
    <property type="entry name" value="FAT ATYPICAL CADHERIN-RELATED"/>
    <property type="match status" value="1"/>
</dbReference>
<dbReference type="PRINTS" id="PR00313">
    <property type="entry name" value="CABNDNGRPT"/>
</dbReference>
<dbReference type="Pfam" id="PF00353">
    <property type="entry name" value="HemolysinCabind"/>
    <property type="match status" value="1"/>
</dbReference>
<dbReference type="GO" id="GO:0005509">
    <property type="term" value="F:calcium ion binding"/>
    <property type="evidence" value="ECO:0007669"/>
    <property type="project" value="InterPro"/>
</dbReference>
<dbReference type="InterPro" id="IPR002126">
    <property type="entry name" value="Cadherin-like_dom"/>
</dbReference>
<dbReference type="Pfam" id="PF17963">
    <property type="entry name" value="Big_9"/>
    <property type="match status" value="1"/>
</dbReference>